<sequence>MYFVIPSAYFHPIHLPPCRIGKDVDCVERDDSAFPPLLPPRPTLSASPATASLEQPEPSSSRLPAFAPQLEYVKLMFQDNPRVDIKLRWLAEVNRVFGLDRTLAEVKMSAVTSRFVYISRERPDIIQRVMAGEFLALTLVEQDSPERPHKFPSYLITRYPVEVDPSLSKELPGVYNARQFYQNGKPLNHIIITWSLLEQPPQTFDFSFLPLLPSSEIHRLLNDSPTCYKCWGIGHISRYCSAEKCAWCSGPHDSRSCHY</sequence>
<comment type="caution">
    <text evidence="2">The sequence shown here is derived from an EMBL/GenBank/DDBJ whole genome shotgun (WGS) entry which is preliminary data.</text>
</comment>
<evidence type="ECO:0000256" key="1">
    <source>
        <dbReference type="SAM" id="MobiDB-lite"/>
    </source>
</evidence>
<dbReference type="OrthoDB" id="6376548at2759"/>
<dbReference type="AlphaFoldDB" id="A0A5B7GR85"/>
<evidence type="ECO:0008006" key="4">
    <source>
        <dbReference type="Google" id="ProtNLM"/>
    </source>
</evidence>
<feature type="region of interest" description="Disordered" evidence="1">
    <location>
        <begin position="33"/>
        <end position="62"/>
    </location>
</feature>
<organism evidence="2 3">
    <name type="scientific">Portunus trituberculatus</name>
    <name type="common">Swimming crab</name>
    <name type="synonym">Neptunus trituberculatus</name>
    <dbReference type="NCBI Taxonomy" id="210409"/>
    <lineage>
        <taxon>Eukaryota</taxon>
        <taxon>Metazoa</taxon>
        <taxon>Ecdysozoa</taxon>
        <taxon>Arthropoda</taxon>
        <taxon>Crustacea</taxon>
        <taxon>Multicrustacea</taxon>
        <taxon>Malacostraca</taxon>
        <taxon>Eumalacostraca</taxon>
        <taxon>Eucarida</taxon>
        <taxon>Decapoda</taxon>
        <taxon>Pleocyemata</taxon>
        <taxon>Brachyura</taxon>
        <taxon>Eubrachyura</taxon>
        <taxon>Portunoidea</taxon>
        <taxon>Portunidae</taxon>
        <taxon>Portuninae</taxon>
        <taxon>Portunus</taxon>
    </lineage>
</organism>
<reference evidence="2 3" key="1">
    <citation type="submission" date="2019-05" db="EMBL/GenBank/DDBJ databases">
        <title>Another draft genome of Portunus trituberculatus and its Hox gene families provides insights of decapod evolution.</title>
        <authorList>
            <person name="Jeong J.-H."/>
            <person name="Song I."/>
            <person name="Kim S."/>
            <person name="Choi T."/>
            <person name="Kim D."/>
            <person name="Ryu S."/>
            <person name="Kim W."/>
        </authorList>
    </citation>
    <scope>NUCLEOTIDE SEQUENCE [LARGE SCALE GENOMIC DNA]</scope>
    <source>
        <tissue evidence="2">Muscle</tissue>
    </source>
</reference>
<protein>
    <recommendedName>
        <fullName evidence="4">CCHC-type domain-containing protein</fullName>
    </recommendedName>
</protein>
<name>A0A5B7GR85_PORTR</name>
<feature type="compositionally biased region" description="Polar residues" evidence="1">
    <location>
        <begin position="44"/>
        <end position="62"/>
    </location>
</feature>
<evidence type="ECO:0000313" key="3">
    <source>
        <dbReference type="Proteomes" id="UP000324222"/>
    </source>
</evidence>
<keyword evidence="3" id="KW-1185">Reference proteome</keyword>
<proteinExistence type="predicted"/>
<accession>A0A5B7GR85</accession>
<gene>
    <name evidence="2" type="ORF">E2C01_056760</name>
</gene>
<dbReference type="EMBL" id="VSRR010019934">
    <property type="protein sequence ID" value="MPC62671.1"/>
    <property type="molecule type" value="Genomic_DNA"/>
</dbReference>
<dbReference type="Proteomes" id="UP000324222">
    <property type="component" value="Unassembled WGS sequence"/>
</dbReference>
<evidence type="ECO:0000313" key="2">
    <source>
        <dbReference type="EMBL" id="MPC62671.1"/>
    </source>
</evidence>